<dbReference type="Gene3D" id="3.40.50.10190">
    <property type="entry name" value="BRCT domain"/>
    <property type="match status" value="1"/>
</dbReference>
<evidence type="ECO:0000313" key="3">
    <source>
        <dbReference type="EMBL" id="QEE22035.1"/>
    </source>
</evidence>
<evidence type="ECO:0000256" key="2">
    <source>
        <dbReference type="ARBA" id="ARBA00022803"/>
    </source>
</evidence>
<dbReference type="PANTHER" id="PTHR44858">
    <property type="entry name" value="TETRATRICOPEPTIDE REPEAT PROTEIN 6"/>
    <property type="match status" value="1"/>
</dbReference>
<keyword evidence="1" id="KW-0677">Repeat</keyword>
<proteinExistence type="predicted"/>
<dbReference type="RefSeq" id="WP_147657489.1">
    <property type="nucleotide sequence ID" value="NZ_BMFM01000002.1"/>
</dbReference>
<evidence type="ECO:0000313" key="4">
    <source>
        <dbReference type="Proteomes" id="UP000321062"/>
    </source>
</evidence>
<dbReference type="PROSITE" id="PS50172">
    <property type="entry name" value="BRCT"/>
    <property type="match status" value="1"/>
</dbReference>
<dbReference type="Proteomes" id="UP000321062">
    <property type="component" value="Chromosome"/>
</dbReference>
<dbReference type="PROSITE" id="PS50005">
    <property type="entry name" value="TPR"/>
    <property type="match status" value="3"/>
</dbReference>
<evidence type="ECO:0000256" key="1">
    <source>
        <dbReference type="ARBA" id="ARBA00022737"/>
    </source>
</evidence>
<dbReference type="InterPro" id="IPR011990">
    <property type="entry name" value="TPR-like_helical_dom_sf"/>
</dbReference>
<dbReference type="InterPro" id="IPR001357">
    <property type="entry name" value="BRCT_dom"/>
</dbReference>
<dbReference type="OrthoDB" id="8417270at2"/>
<dbReference type="Pfam" id="PF14559">
    <property type="entry name" value="TPR_19"/>
    <property type="match status" value="1"/>
</dbReference>
<dbReference type="EMBL" id="CP041690">
    <property type="protein sequence ID" value="QEE22035.1"/>
    <property type="molecule type" value="Genomic_DNA"/>
</dbReference>
<dbReference type="Gene3D" id="1.25.40.10">
    <property type="entry name" value="Tetratricopeptide repeat domain"/>
    <property type="match status" value="1"/>
</dbReference>
<dbReference type="PANTHER" id="PTHR44858:SF1">
    <property type="entry name" value="UDP-N-ACETYLGLUCOSAMINE--PEPTIDE N-ACETYLGLUCOSAMINYLTRANSFERASE SPINDLY-RELATED"/>
    <property type="match status" value="1"/>
</dbReference>
<sequence>MIFEGATFGILGGLVAFPRRLAVRDVTRRGGIVRRGLTRQTTHVLFGRKLLDKSDAEIEALYASAQASGAELLSEAGFRRRLGALKKEQGASLSRQSLLDQARLDPRAFDLLSLFDAFEHSAEPYSFRDLILARKYAALLNAGTGWAAIARSVQLAGKVSSLTAVSLHSQGDDTIYRRDGDDLSKIDGQKFLALEDEEADADLAFELAEAAEASGEFARAASLYSQYLSMEPGDSVAAFNRANALRKAGDVEEATHAYALAIKLDPKFVEAWFNLGSLWKDRGRADLARRHLARAIEIDPDYADPIYNLAALEFESGALGEARALWARYVAIDPDSAWGKLAARGIFLIDITMAAEGKIA</sequence>
<organism evidence="3 4">
    <name type="scientific">Paradevosia tibetensis</name>
    <dbReference type="NCBI Taxonomy" id="1447062"/>
    <lineage>
        <taxon>Bacteria</taxon>
        <taxon>Pseudomonadati</taxon>
        <taxon>Pseudomonadota</taxon>
        <taxon>Alphaproteobacteria</taxon>
        <taxon>Hyphomicrobiales</taxon>
        <taxon>Devosiaceae</taxon>
        <taxon>Paradevosia</taxon>
    </lineage>
</organism>
<reference evidence="3 4" key="1">
    <citation type="journal article" date="2015" name="Int. J. Syst. Evol. Microbiol.">
        <title>Youhaiella tibetensis gen. nov., sp. nov., isolated from subsurface sediment.</title>
        <authorList>
            <person name="Wang Y.X."/>
            <person name="Huang F.Q."/>
            <person name="Nogi Y."/>
            <person name="Pang S.J."/>
            <person name="Wang P.K."/>
            <person name="Lv J."/>
        </authorList>
    </citation>
    <scope>NUCLEOTIDE SEQUENCE [LARGE SCALE GENOMIC DNA]</scope>
    <source>
        <strain evidence="4">fig4</strain>
    </source>
</reference>
<name>A0A5B9DSW8_9HYPH</name>
<dbReference type="KEGG" id="yti:FNA67_18465"/>
<dbReference type="SMART" id="SM00028">
    <property type="entry name" value="TPR"/>
    <property type="match status" value="4"/>
</dbReference>
<dbReference type="AlphaFoldDB" id="A0A5B9DSW8"/>
<accession>A0A5B9DSW8</accession>
<dbReference type="SUPFAM" id="SSF48452">
    <property type="entry name" value="TPR-like"/>
    <property type="match status" value="1"/>
</dbReference>
<dbReference type="GO" id="GO:0046813">
    <property type="term" value="P:receptor-mediated virion attachment to host cell"/>
    <property type="evidence" value="ECO:0007669"/>
    <property type="project" value="TreeGrafter"/>
</dbReference>
<keyword evidence="4" id="KW-1185">Reference proteome</keyword>
<dbReference type="PROSITE" id="PS50293">
    <property type="entry name" value="TPR_REGION"/>
    <property type="match status" value="1"/>
</dbReference>
<gene>
    <name evidence="3" type="ORF">FNA67_18465</name>
</gene>
<dbReference type="GO" id="GO:0009279">
    <property type="term" value="C:cell outer membrane"/>
    <property type="evidence" value="ECO:0007669"/>
    <property type="project" value="TreeGrafter"/>
</dbReference>
<dbReference type="InterPro" id="IPR019734">
    <property type="entry name" value="TPR_rpt"/>
</dbReference>
<dbReference type="InterPro" id="IPR036420">
    <property type="entry name" value="BRCT_dom_sf"/>
</dbReference>
<dbReference type="Pfam" id="PF13414">
    <property type="entry name" value="TPR_11"/>
    <property type="match status" value="1"/>
</dbReference>
<keyword evidence="2" id="KW-0802">TPR repeat</keyword>
<dbReference type="InterPro" id="IPR050498">
    <property type="entry name" value="Ycf3"/>
</dbReference>
<protein>
    <submittedName>
        <fullName evidence="3">Tetratricopeptide repeat protein</fullName>
    </submittedName>
</protein>